<evidence type="ECO:0000256" key="5">
    <source>
        <dbReference type="SAM" id="MobiDB-lite"/>
    </source>
</evidence>
<evidence type="ECO:0000256" key="4">
    <source>
        <dbReference type="ARBA" id="ARBA00030300"/>
    </source>
</evidence>
<dbReference type="SMART" id="SM01407">
    <property type="entry name" value="NAC"/>
    <property type="match status" value="1"/>
</dbReference>
<proteinExistence type="inferred from homology"/>
<dbReference type="Pfam" id="PF01849">
    <property type="entry name" value="NAC"/>
    <property type="match status" value="1"/>
</dbReference>
<keyword evidence="8" id="KW-1185">Reference proteome</keyword>
<dbReference type="EMBL" id="JABELV010000135">
    <property type="protein sequence ID" value="KAG7529805.1"/>
    <property type="molecule type" value="Genomic_DNA"/>
</dbReference>
<name>A0A8K0JHE9_9TREE</name>
<comment type="similarity">
    <text evidence="2">Belongs to the NAC-alpha family.</text>
</comment>
<dbReference type="InterPro" id="IPR038187">
    <property type="entry name" value="NAC_A/B_dom_sf"/>
</dbReference>
<sequence length="191" mass="20463">MSIEELSINDNASNSVSVELSKNEKKSRKALEGLGLKKVEGITRVTLRRPRGVLMVVANPEVYKSPYTDCYIVFGEAKLEDNSSAAQIAAAQQVAASQQAAQASLASGGFGPDHPQTLEDLLREAEAGEDGAPELVSSDDKKDDKPASSNVEPDEKDIKLVMEQASVEREKAVKAIKEADGDLINASESEF</sequence>
<dbReference type="InterPro" id="IPR002715">
    <property type="entry name" value="Nas_poly-pep-assoc_cplx_dom"/>
</dbReference>
<comment type="subcellular location">
    <subcellularLocation>
        <location evidence="1">Cytoplasm</location>
    </subcellularLocation>
</comment>
<feature type="region of interest" description="Disordered" evidence="5">
    <location>
        <begin position="122"/>
        <end position="158"/>
    </location>
</feature>
<evidence type="ECO:0000256" key="2">
    <source>
        <dbReference type="ARBA" id="ARBA00009882"/>
    </source>
</evidence>
<evidence type="ECO:0000313" key="8">
    <source>
        <dbReference type="Proteomes" id="UP000812966"/>
    </source>
</evidence>
<gene>
    <name evidence="7" type="ORF">FFLO_05392</name>
</gene>
<protein>
    <recommendedName>
        <fullName evidence="3">Nascent polypeptide-associated complex subunit alpha</fullName>
    </recommendedName>
    <alternativeName>
        <fullName evidence="4">Alpha-NAC</fullName>
    </alternativeName>
</protein>
<evidence type="ECO:0000256" key="1">
    <source>
        <dbReference type="ARBA" id="ARBA00004496"/>
    </source>
</evidence>
<dbReference type="PIRSF" id="PIRSF015901">
    <property type="entry name" value="NAC_alpha"/>
    <property type="match status" value="1"/>
</dbReference>
<feature type="region of interest" description="Disordered" evidence="5">
    <location>
        <begin position="1"/>
        <end position="20"/>
    </location>
</feature>
<feature type="domain" description="NAC-A/B" evidence="6">
    <location>
        <begin position="21"/>
        <end position="86"/>
    </location>
</feature>
<dbReference type="GO" id="GO:0005854">
    <property type="term" value="C:nascent polypeptide-associated complex"/>
    <property type="evidence" value="ECO:0007669"/>
    <property type="project" value="InterPro"/>
</dbReference>
<dbReference type="InterPro" id="IPR044034">
    <property type="entry name" value="NAC-like_UBA"/>
</dbReference>
<dbReference type="Pfam" id="PF19026">
    <property type="entry name" value="UBA_HYPK"/>
    <property type="match status" value="1"/>
</dbReference>
<dbReference type="Gene3D" id="2.20.70.30">
    <property type="entry name" value="Nascent polypeptide-associated complex domain"/>
    <property type="match status" value="1"/>
</dbReference>
<dbReference type="AlphaFoldDB" id="A0A8K0JHE9"/>
<dbReference type="PANTHER" id="PTHR21713">
    <property type="entry name" value="NASCENT POLYPEPTIDE ASSOCIATED COMPLEX ALPHA SUBUNIT-RELATED"/>
    <property type="match status" value="1"/>
</dbReference>
<reference evidence="7" key="1">
    <citation type="submission" date="2020-04" db="EMBL/GenBank/DDBJ databases">
        <title>Analysis of mating type loci in Filobasidium floriforme.</title>
        <authorList>
            <person name="Nowrousian M."/>
        </authorList>
    </citation>
    <scope>NUCLEOTIDE SEQUENCE</scope>
    <source>
        <strain evidence="7">CBS 6242</strain>
    </source>
</reference>
<evidence type="ECO:0000259" key="6">
    <source>
        <dbReference type="PROSITE" id="PS51151"/>
    </source>
</evidence>
<dbReference type="CDD" id="cd22054">
    <property type="entry name" value="NAC_NACA"/>
    <property type="match status" value="1"/>
</dbReference>
<evidence type="ECO:0000256" key="3">
    <source>
        <dbReference type="ARBA" id="ARBA00014437"/>
    </source>
</evidence>
<evidence type="ECO:0000313" key="7">
    <source>
        <dbReference type="EMBL" id="KAG7529805.1"/>
    </source>
</evidence>
<accession>A0A8K0JHE9</accession>
<organism evidence="7 8">
    <name type="scientific">Filobasidium floriforme</name>
    <dbReference type="NCBI Taxonomy" id="5210"/>
    <lineage>
        <taxon>Eukaryota</taxon>
        <taxon>Fungi</taxon>
        <taxon>Dikarya</taxon>
        <taxon>Basidiomycota</taxon>
        <taxon>Agaricomycotina</taxon>
        <taxon>Tremellomycetes</taxon>
        <taxon>Filobasidiales</taxon>
        <taxon>Filobasidiaceae</taxon>
        <taxon>Filobasidium</taxon>
    </lineage>
</organism>
<feature type="compositionally biased region" description="Polar residues" evidence="5">
    <location>
        <begin position="8"/>
        <end position="20"/>
    </location>
</feature>
<dbReference type="Proteomes" id="UP000812966">
    <property type="component" value="Unassembled WGS sequence"/>
</dbReference>
<dbReference type="Gene3D" id="1.10.8.10">
    <property type="entry name" value="DNA helicase RuvA subunit, C-terminal domain"/>
    <property type="match status" value="1"/>
</dbReference>
<dbReference type="PROSITE" id="PS51151">
    <property type="entry name" value="NAC_AB"/>
    <property type="match status" value="1"/>
</dbReference>
<comment type="caution">
    <text evidence="7">The sequence shown here is derived from an EMBL/GenBank/DDBJ whole genome shotgun (WGS) entry which is preliminary data.</text>
</comment>
<dbReference type="InterPro" id="IPR016641">
    <property type="entry name" value="EGD2/NACA0like"/>
</dbReference>